<comment type="caution">
    <text evidence="6">The sequence shown here is derived from an EMBL/GenBank/DDBJ whole genome shotgun (WGS) entry which is preliminary data.</text>
</comment>
<reference evidence="6 7" key="1">
    <citation type="submission" date="2024-01" db="EMBL/GenBank/DDBJ databases">
        <title>The genome of the rayed Mediterranean limpet Patella caerulea (Linnaeus, 1758).</title>
        <authorList>
            <person name="Anh-Thu Weber A."/>
            <person name="Halstead-Nussloch G."/>
        </authorList>
    </citation>
    <scope>NUCLEOTIDE SEQUENCE [LARGE SCALE GENOMIC DNA]</scope>
    <source>
        <strain evidence="6">AATW-2023a</strain>
        <tissue evidence="6">Whole specimen</tissue>
    </source>
</reference>
<dbReference type="PRINTS" id="PR00042">
    <property type="entry name" value="LEUZIPPRFOS"/>
</dbReference>
<dbReference type="EMBL" id="JAZGQO010000007">
    <property type="protein sequence ID" value="KAK6181033.1"/>
    <property type="molecule type" value="Genomic_DNA"/>
</dbReference>
<dbReference type="Proteomes" id="UP001347796">
    <property type="component" value="Unassembled WGS sequence"/>
</dbReference>
<dbReference type="Pfam" id="PF00170">
    <property type="entry name" value="bZIP_1"/>
    <property type="match status" value="1"/>
</dbReference>
<proteinExistence type="predicted"/>
<name>A0AAN8PRD5_PATCE</name>
<keyword evidence="7" id="KW-1185">Reference proteome</keyword>
<sequence>MLFSDTLQLPKRLPNVDDVLDSSNFIVSDSKQTVYYDFDQFEMIADEKSTLPDFDLLNDLMETREASCSNTNIPAAINEEMEAQNVADVPESSDTGSDQFSYDEKTVAAVLASLETNSVTPIIKEGLRSCIQTKRLQEGKEELEIKFTPYKKREPETAEELARAAKRKEQNKLAARRFRQRQKDVGDKYIKKIHRLETSNTSLQAEIVNLRRAKAELQQLLTSHLSVCTNNPVVIWP</sequence>
<dbReference type="InterPro" id="IPR046347">
    <property type="entry name" value="bZIP_sf"/>
</dbReference>
<keyword evidence="1" id="KW-0805">Transcription regulation</keyword>
<dbReference type="GO" id="GO:0005634">
    <property type="term" value="C:nucleus"/>
    <property type="evidence" value="ECO:0007669"/>
    <property type="project" value="TreeGrafter"/>
</dbReference>
<dbReference type="GO" id="GO:0000981">
    <property type="term" value="F:DNA-binding transcription factor activity, RNA polymerase II-specific"/>
    <property type="evidence" value="ECO:0007669"/>
    <property type="project" value="TreeGrafter"/>
</dbReference>
<dbReference type="InterPro" id="IPR000837">
    <property type="entry name" value="AP-1"/>
</dbReference>
<dbReference type="PROSITE" id="PS00036">
    <property type="entry name" value="BZIP_BASIC"/>
    <property type="match status" value="1"/>
</dbReference>
<dbReference type="SUPFAM" id="SSF57959">
    <property type="entry name" value="Leucine zipper domain"/>
    <property type="match status" value="1"/>
</dbReference>
<keyword evidence="4" id="KW-0175">Coiled coil</keyword>
<protein>
    <recommendedName>
        <fullName evidence="5">BZIP domain-containing protein</fullName>
    </recommendedName>
</protein>
<organism evidence="6 7">
    <name type="scientific">Patella caerulea</name>
    <name type="common">Rayed Mediterranean limpet</name>
    <dbReference type="NCBI Taxonomy" id="87958"/>
    <lineage>
        <taxon>Eukaryota</taxon>
        <taxon>Metazoa</taxon>
        <taxon>Spiralia</taxon>
        <taxon>Lophotrochozoa</taxon>
        <taxon>Mollusca</taxon>
        <taxon>Gastropoda</taxon>
        <taxon>Patellogastropoda</taxon>
        <taxon>Patelloidea</taxon>
        <taxon>Patellidae</taxon>
        <taxon>Patella</taxon>
    </lineage>
</organism>
<evidence type="ECO:0000313" key="7">
    <source>
        <dbReference type="Proteomes" id="UP001347796"/>
    </source>
</evidence>
<evidence type="ECO:0000256" key="4">
    <source>
        <dbReference type="SAM" id="Coils"/>
    </source>
</evidence>
<accession>A0AAN8PRD5</accession>
<evidence type="ECO:0000256" key="1">
    <source>
        <dbReference type="ARBA" id="ARBA00023015"/>
    </source>
</evidence>
<keyword evidence="2" id="KW-0238">DNA-binding</keyword>
<keyword evidence="3" id="KW-0804">Transcription</keyword>
<dbReference type="SMART" id="SM00338">
    <property type="entry name" value="BRLZ"/>
    <property type="match status" value="1"/>
</dbReference>
<dbReference type="AlphaFoldDB" id="A0AAN8PRD5"/>
<dbReference type="GO" id="GO:0000978">
    <property type="term" value="F:RNA polymerase II cis-regulatory region sequence-specific DNA binding"/>
    <property type="evidence" value="ECO:0007669"/>
    <property type="project" value="TreeGrafter"/>
</dbReference>
<dbReference type="Gene3D" id="1.20.5.170">
    <property type="match status" value="1"/>
</dbReference>
<feature type="domain" description="BZIP" evidence="5">
    <location>
        <begin position="161"/>
        <end position="224"/>
    </location>
</feature>
<feature type="coiled-coil region" evidence="4">
    <location>
        <begin position="193"/>
        <end position="223"/>
    </location>
</feature>
<dbReference type="PANTHER" id="PTHR23351:SF24">
    <property type="entry name" value="ACTIVATING TRANSCRIPTION FACTOR 3-RELATED"/>
    <property type="match status" value="1"/>
</dbReference>
<dbReference type="InterPro" id="IPR004827">
    <property type="entry name" value="bZIP"/>
</dbReference>
<evidence type="ECO:0000256" key="3">
    <source>
        <dbReference type="ARBA" id="ARBA00023163"/>
    </source>
</evidence>
<evidence type="ECO:0000256" key="2">
    <source>
        <dbReference type="ARBA" id="ARBA00023125"/>
    </source>
</evidence>
<evidence type="ECO:0000313" key="6">
    <source>
        <dbReference type="EMBL" id="KAK6181033.1"/>
    </source>
</evidence>
<dbReference type="PANTHER" id="PTHR23351">
    <property type="entry name" value="FOS TRANSCRIPTION FACTOR-RELATED"/>
    <property type="match status" value="1"/>
</dbReference>
<gene>
    <name evidence="6" type="ORF">SNE40_008977</name>
</gene>
<evidence type="ECO:0000259" key="5">
    <source>
        <dbReference type="PROSITE" id="PS50217"/>
    </source>
</evidence>
<dbReference type="PROSITE" id="PS50217">
    <property type="entry name" value="BZIP"/>
    <property type="match status" value="1"/>
</dbReference>